<organism evidence="3">
    <name type="scientific">Onchocerca flexuosa</name>
    <dbReference type="NCBI Taxonomy" id="387005"/>
    <lineage>
        <taxon>Eukaryota</taxon>
        <taxon>Metazoa</taxon>
        <taxon>Ecdysozoa</taxon>
        <taxon>Nematoda</taxon>
        <taxon>Chromadorea</taxon>
        <taxon>Rhabditida</taxon>
        <taxon>Spirurina</taxon>
        <taxon>Spiruromorpha</taxon>
        <taxon>Filarioidea</taxon>
        <taxon>Onchocercidae</taxon>
        <taxon>Onchocerca</taxon>
    </lineage>
</organism>
<dbReference type="WBParaSite" id="OFLC_0000754501-mRNA-1">
    <property type="protein sequence ID" value="OFLC_0000754501-mRNA-1"/>
    <property type="gene ID" value="OFLC_0000754501"/>
</dbReference>
<dbReference type="AlphaFoldDB" id="A0A183HJ84"/>
<protein>
    <submittedName>
        <fullName evidence="3">Cadherin domain-containing protein</fullName>
    </submittedName>
</protein>
<dbReference type="STRING" id="387005.A0A183HJ84"/>
<sequence length="63" mass="7265">MTQNFLIELMEDRTMRDRTLGAVHIVENIDNDTQSLEYDIVADNEPVGTLSITLQSYDDPMYL</sequence>
<evidence type="ECO:0000313" key="1">
    <source>
        <dbReference type="EMBL" id="VDO51484.1"/>
    </source>
</evidence>
<keyword evidence="2" id="KW-1185">Reference proteome</keyword>
<gene>
    <name evidence="1" type="ORF">OFLC_LOCUS7547</name>
</gene>
<reference evidence="3" key="1">
    <citation type="submission" date="2016-06" db="UniProtKB">
        <authorList>
            <consortium name="WormBaseParasite"/>
        </authorList>
    </citation>
    <scope>IDENTIFICATION</scope>
</reference>
<evidence type="ECO:0000313" key="2">
    <source>
        <dbReference type="Proteomes" id="UP000267606"/>
    </source>
</evidence>
<accession>A0A183HJ84</accession>
<dbReference type="EMBL" id="UZAJ01007956">
    <property type="protein sequence ID" value="VDO51484.1"/>
    <property type="molecule type" value="Genomic_DNA"/>
</dbReference>
<dbReference type="Proteomes" id="UP000267606">
    <property type="component" value="Unassembled WGS sequence"/>
</dbReference>
<proteinExistence type="predicted"/>
<evidence type="ECO:0000313" key="3">
    <source>
        <dbReference type="WBParaSite" id="OFLC_0000754501-mRNA-1"/>
    </source>
</evidence>
<name>A0A183HJ84_9BILA</name>
<reference evidence="1 2" key="2">
    <citation type="submission" date="2018-11" db="EMBL/GenBank/DDBJ databases">
        <authorList>
            <consortium name="Pathogen Informatics"/>
        </authorList>
    </citation>
    <scope>NUCLEOTIDE SEQUENCE [LARGE SCALE GENOMIC DNA]</scope>
</reference>